<gene>
    <name evidence="2" type="ORF">GCM10011585_07240</name>
</gene>
<sequence length="613" mass="68965">MDNIRLKSVNWEHGMLLTPEHFLRQEHYVESLLFWNIGYLTTGSGLVGGGVRLPASDLGAVRHDPTVVLEEGPETLSLSISKCRGLTSSGWIVEIEEGSVLSERFAKEQLAGVAEAIVYVICDLSEKQKIEGAPDAFNPQMKTERTFSYRIALDVTAAEKENAIAVARLRRPSAGMHYEKDPQYIPPCVSLSAYSELTSGWREIMEAVNHLAAGYAELHRAMREFLVLFTERGIETEVDRDSLNFAERMVMVLQETAYQVLDRKQSPESFFGSIRKLLHQAATFFDLAPGMQQYYETLRETGETELIALIEIQKHTLQTGRTLRLNDDLGVELRSALQSLGVLEKLERALEGKYIDFRRSPSLEGMNFIFDRQGKVLYKLAAKPSRVQGVVDELTIFFSQLRLEGRDRYRLILVGDRNQPYPRGTTISAEIRLNEGSGFRREAIILQAEAKLDDQYNFELDFEAQDVPTITDVRVTVQAYHAIHTALLFTRHRFFAGRTFDSQSASQSSGRASEPATVWPDDLTATRFGARENNRLDPSGFDESYSAAATVRSRGDVSSRAAEYAKTQTSTDRAQAVDAGDTLPPWSPRKREDDSGANELDSATSRPRRRRLE</sequence>
<name>A0A917H4P6_9BACT</name>
<evidence type="ECO:0000313" key="2">
    <source>
        <dbReference type="EMBL" id="GGG67873.1"/>
    </source>
</evidence>
<comment type="caution">
    <text evidence="2">The sequence shown here is derived from an EMBL/GenBank/DDBJ whole genome shotgun (WGS) entry which is preliminary data.</text>
</comment>
<dbReference type="RefSeq" id="WP_188552758.1">
    <property type="nucleotide sequence ID" value="NZ_BMGT01000001.1"/>
</dbReference>
<evidence type="ECO:0008006" key="4">
    <source>
        <dbReference type="Google" id="ProtNLM"/>
    </source>
</evidence>
<feature type="region of interest" description="Disordered" evidence="1">
    <location>
        <begin position="556"/>
        <end position="613"/>
    </location>
</feature>
<keyword evidence="3" id="KW-1185">Reference proteome</keyword>
<feature type="compositionally biased region" description="Low complexity" evidence="1">
    <location>
        <begin position="503"/>
        <end position="513"/>
    </location>
</feature>
<organism evidence="2 3">
    <name type="scientific">Edaphobacter dinghuensis</name>
    <dbReference type="NCBI Taxonomy" id="1560005"/>
    <lineage>
        <taxon>Bacteria</taxon>
        <taxon>Pseudomonadati</taxon>
        <taxon>Acidobacteriota</taxon>
        <taxon>Terriglobia</taxon>
        <taxon>Terriglobales</taxon>
        <taxon>Acidobacteriaceae</taxon>
        <taxon>Edaphobacter</taxon>
    </lineage>
</organism>
<evidence type="ECO:0000313" key="3">
    <source>
        <dbReference type="Proteomes" id="UP000647241"/>
    </source>
</evidence>
<dbReference type="EMBL" id="BMGT01000001">
    <property type="protein sequence ID" value="GGG67873.1"/>
    <property type="molecule type" value="Genomic_DNA"/>
</dbReference>
<protein>
    <recommendedName>
        <fullName evidence="4">Type VI secretion system protein ImpJ</fullName>
    </recommendedName>
</protein>
<dbReference type="InterPro" id="IPR010263">
    <property type="entry name" value="T6SS_TssK"/>
</dbReference>
<reference evidence="2" key="2">
    <citation type="submission" date="2020-09" db="EMBL/GenBank/DDBJ databases">
        <authorList>
            <person name="Sun Q."/>
            <person name="Zhou Y."/>
        </authorList>
    </citation>
    <scope>NUCLEOTIDE SEQUENCE</scope>
    <source>
        <strain evidence="2">CGMCC 1.12997</strain>
    </source>
</reference>
<feature type="region of interest" description="Disordered" evidence="1">
    <location>
        <begin position="503"/>
        <end position="523"/>
    </location>
</feature>
<dbReference type="Proteomes" id="UP000647241">
    <property type="component" value="Unassembled WGS sequence"/>
</dbReference>
<dbReference type="Pfam" id="PF05936">
    <property type="entry name" value="T6SS_VasE"/>
    <property type="match status" value="1"/>
</dbReference>
<dbReference type="AlphaFoldDB" id="A0A917H4P6"/>
<evidence type="ECO:0000256" key="1">
    <source>
        <dbReference type="SAM" id="MobiDB-lite"/>
    </source>
</evidence>
<reference evidence="2" key="1">
    <citation type="journal article" date="2014" name="Int. J. Syst. Evol. Microbiol.">
        <title>Complete genome sequence of Corynebacterium casei LMG S-19264T (=DSM 44701T), isolated from a smear-ripened cheese.</title>
        <authorList>
            <consortium name="US DOE Joint Genome Institute (JGI-PGF)"/>
            <person name="Walter F."/>
            <person name="Albersmeier A."/>
            <person name="Kalinowski J."/>
            <person name="Ruckert C."/>
        </authorList>
    </citation>
    <scope>NUCLEOTIDE SEQUENCE</scope>
    <source>
        <strain evidence="2">CGMCC 1.12997</strain>
    </source>
</reference>
<proteinExistence type="predicted"/>
<accession>A0A917H4P6</accession>